<sequence length="49" mass="5828">MPIQKYFCTIVLITMHERKKILHKMTNTMKKHTEFGILIYAFEVVCQGL</sequence>
<dbReference type="AlphaFoldDB" id="A0A0E9RY74"/>
<name>A0A0E9RY74_ANGAN</name>
<organism evidence="1">
    <name type="scientific">Anguilla anguilla</name>
    <name type="common">European freshwater eel</name>
    <name type="synonym">Muraena anguilla</name>
    <dbReference type="NCBI Taxonomy" id="7936"/>
    <lineage>
        <taxon>Eukaryota</taxon>
        <taxon>Metazoa</taxon>
        <taxon>Chordata</taxon>
        <taxon>Craniata</taxon>
        <taxon>Vertebrata</taxon>
        <taxon>Euteleostomi</taxon>
        <taxon>Actinopterygii</taxon>
        <taxon>Neopterygii</taxon>
        <taxon>Teleostei</taxon>
        <taxon>Anguilliformes</taxon>
        <taxon>Anguillidae</taxon>
        <taxon>Anguilla</taxon>
    </lineage>
</organism>
<accession>A0A0E9RY74</accession>
<proteinExistence type="predicted"/>
<protein>
    <submittedName>
        <fullName evidence="1">Uncharacterized protein</fullName>
    </submittedName>
</protein>
<dbReference type="EMBL" id="GBXM01074760">
    <property type="protein sequence ID" value="JAH33817.1"/>
    <property type="molecule type" value="Transcribed_RNA"/>
</dbReference>
<reference evidence="1" key="1">
    <citation type="submission" date="2014-11" db="EMBL/GenBank/DDBJ databases">
        <authorList>
            <person name="Amaro Gonzalez C."/>
        </authorList>
    </citation>
    <scope>NUCLEOTIDE SEQUENCE</scope>
</reference>
<evidence type="ECO:0000313" key="1">
    <source>
        <dbReference type="EMBL" id="JAH33817.1"/>
    </source>
</evidence>
<reference evidence="1" key="2">
    <citation type="journal article" date="2015" name="Fish Shellfish Immunol.">
        <title>Early steps in the European eel (Anguilla anguilla)-Vibrio vulnificus interaction in the gills: Role of the RtxA13 toxin.</title>
        <authorList>
            <person name="Callol A."/>
            <person name="Pajuelo D."/>
            <person name="Ebbesson L."/>
            <person name="Teles M."/>
            <person name="MacKenzie S."/>
            <person name="Amaro C."/>
        </authorList>
    </citation>
    <scope>NUCLEOTIDE SEQUENCE</scope>
</reference>